<evidence type="ECO:0000256" key="3">
    <source>
        <dbReference type="ARBA" id="ARBA00023163"/>
    </source>
</evidence>
<comment type="caution">
    <text evidence="5">The sequence shown here is derived from an EMBL/GenBank/DDBJ whole genome shotgun (WGS) entry which is preliminary data.</text>
</comment>
<keyword evidence="6" id="KW-1185">Reference proteome</keyword>
<dbReference type="RefSeq" id="WP_023402940.1">
    <property type="nucleotide sequence ID" value="NZ_BAUJ01000005.1"/>
</dbReference>
<accession>V5HGH6</accession>
<dbReference type="eggNOG" id="COG2207">
    <property type="taxonomic scope" value="Bacteria"/>
</dbReference>
<dbReference type="InterPro" id="IPR018060">
    <property type="entry name" value="HTH_AraC"/>
</dbReference>
<dbReference type="EMBL" id="BAUJ01000005">
    <property type="protein sequence ID" value="GAD88555.1"/>
    <property type="molecule type" value="Genomic_DNA"/>
</dbReference>
<dbReference type="GO" id="GO:0003700">
    <property type="term" value="F:DNA-binding transcription factor activity"/>
    <property type="evidence" value="ECO:0007669"/>
    <property type="project" value="InterPro"/>
</dbReference>
<sequence length="332" mass="38089">MTKLDVSLVVEEQWQSIREALIEANVDIHQELDETLLSNYSPHSEIPINLMSVFSFMDLIVPKLTSEQFQYVALTSARKNAVNAIKMMEFDECTTVKQALISYCRQCTHIMTDTTLTIGSFAGSSWFMCARPYSEQPRYPLTESYGLFLYRELIAQFSGTEWKPSQLALRNFNAQHIDDATCLPCPVVYLGQEFYGFKVEDEVLQLPLKLRPYTSTESVFKNTDVNFSLALTYVVLAHLGEDVVTLKKLSKITQLSTRTIQRRLEEAGTNFTSLYDKIILDEAKRLLVSSKQKVSDISYHLGYSNPSAFTRFFKLKKGLTPKQYRTHHIKKH</sequence>
<keyword evidence="2" id="KW-0238">DNA-binding</keyword>
<feature type="domain" description="HTH araC/xylS-type" evidence="4">
    <location>
        <begin position="229"/>
        <end position="327"/>
    </location>
</feature>
<organism evidence="5 6">
    <name type="scientific">Vibrio halioticoli NBRC 102217</name>
    <dbReference type="NCBI Taxonomy" id="1219072"/>
    <lineage>
        <taxon>Bacteria</taxon>
        <taxon>Pseudomonadati</taxon>
        <taxon>Pseudomonadota</taxon>
        <taxon>Gammaproteobacteria</taxon>
        <taxon>Vibrionales</taxon>
        <taxon>Vibrionaceae</taxon>
        <taxon>Vibrio</taxon>
    </lineage>
</organism>
<evidence type="ECO:0000313" key="5">
    <source>
        <dbReference type="EMBL" id="GAD88555.1"/>
    </source>
</evidence>
<dbReference type="PRINTS" id="PR00032">
    <property type="entry name" value="HTHARAC"/>
</dbReference>
<dbReference type="Proteomes" id="UP000017800">
    <property type="component" value="Unassembled WGS sequence"/>
</dbReference>
<keyword evidence="3" id="KW-0804">Transcription</keyword>
<keyword evidence="1" id="KW-0805">Transcription regulation</keyword>
<dbReference type="OrthoDB" id="5740883at2"/>
<dbReference type="AlphaFoldDB" id="V5HGH6"/>
<name>V5HGH6_9VIBR</name>
<proteinExistence type="predicted"/>
<dbReference type="SMART" id="SM00342">
    <property type="entry name" value="HTH_ARAC"/>
    <property type="match status" value="1"/>
</dbReference>
<dbReference type="Pfam" id="PF12833">
    <property type="entry name" value="HTH_18"/>
    <property type="match status" value="1"/>
</dbReference>
<evidence type="ECO:0000256" key="2">
    <source>
        <dbReference type="ARBA" id="ARBA00023125"/>
    </source>
</evidence>
<reference evidence="5 6" key="1">
    <citation type="submission" date="2013-11" db="EMBL/GenBank/DDBJ databases">
        <title>Whole genome shotgun sequence of Vibrio halioticoli NBRC 102217.</title>
        <authorList>
            <person name="Isaki S."/>
            <person name="Kimura A."/>
            <person name="Ohji S."/>
            <person name="Hosoyama A."/>
            <person name="Fujita N."/>
            <person name="Hashimoto M."/>
            <person name="Hosoyama Y."/>
            <person name="Yamazoe A."/>
        </authorList>
    </citation>
    <scope>NUCLEOTIDE SEQUENCE [LARGE SCALE GENOMIC DNA]</scope>
    <source>
        <strain evidence="5 6">NBRC 102217</strain>
    </source>
</reference>
<evidence type="ECO:0000259" key="4">
    <source>
        <dbReference type="PROSITE" id="PS01124"/>
    </source>
</evidence>
<dbReference type="InterPro" id="IPR009057">
    <property type="entry name" value="Homeodomain-like_sf"/>
</dbReference>
<dbReference type="PANTHER" id="PTHR47894">
    <property type="entry name" value="HTH-TYPE TRANSCRIPTIONAL REGULATOR GADX"/>
    <property type="match status" value="1"/>
</dbReference>
<gene>
    <name evidence="5" type="ORF">VHA01S_005_01590</name>
</gene>
<dbReference type="InterPro" id="IPR020449">
    <property type="entry name" value="Tscrpt_reg_AraC-type_HTH"/>
</dbReference>
<dbReference type="SUPFAM" id="SSF46689">
    <property type="entry name" value="Homeodomain-like"/>
    <property type="match status" value="1"/>
</dbReference>
<evidence type="ECO:0000313" key="6">
    <source>
        <dbReference type="Proteomes" id="UP000017800"/>
    </source>
</evidence>
<evidence type="ECO:0000256" key="1">
    <source>
        <dbReference type="ARBA" id="ARBA00023015"/>
    </source>
</evidence>
<protein>
    <recommendedName>
        <fullName evidence="4">HTH araC/xylS-type domain-containing protein</fullName>
    </recommendedName>
</protein>
<dbReference type="GO" id="GO:0005829">
    <property type="term" value="C:cytosol"/>
    <property type="evidence" value="ECO:0007669"/>
    <property type="project" value="TreeGrafter"/>
</dbReference>
<dbReference type="PANTHER" id="PTHR47894:SF4">
    <property type="entry name" value="HTH-TYPE TRANSCRIPTIONAL REGULATOR GADX"/>
    <property type="match status" value="1"/>
</dbReference>
<dbReference type="PROSITE" id="PS01124">
    <property type="entry name" value="HTH_ARAC_FAMILY_2"/>
    <property type="match status" value="1"/>
</dbReference>
<dbReference type="GO" id="GO:0000976">
    <property type="term" value="F:transcription cis-regulatory region binding"/>
    <property type="evidence" value="ECO:0007669"/>
    <property type="project" value="TreeGrafter"/>
</dbReference>
<dbReference type="Gene3D" id="1.10.10.60">
    <property type="entry name" value="Homeodomain-like"/>
    <property type="match status" value="1"/>
</dbReference>